<name>A0A6N8EH93_9GAMM</name>
<dbReference type="PANTHER" id="PTHR33678">
    <property type="entry name" value="BLL1576 PROTEIN"/>
    <property type="match status" value="1"/>
</dbReference>
<dbReference type="RefSeq" id="WP_155451538.1">
    <property type="nucleotide sequence ID" value="NZ_WNKT01000062.1"/>
</dbReference>
<sequence>MHLSDHSLSQLDEAYVLTLDEGRLRGLSLRLLDDLKEARERLRQNPTNSSRPPSSRAPWERPSAGDEKAPDEAEDDAAADEDEDDASTSPEDPPGTPDAHASERDSTGTKPPKPKRKPGKQPGAPGFGRTQVLQAQETRHHHPGVCEACAEALPGDAPSVAYAGFQSIDLVWGDPAQPGLRLQVTDHRFYDSACCCGHHTRARPGEGLVEDPTLEPVALSEWRLVGPGLATLIVALHLRFRMSRRRMREFLHDWLGLTLGVGTLDRTLREAAAAAAPLEKELIKAVVDSNLLHADETSWPQGAELLWLWVFTSATVTLFVVASRGREVLDRILPGFAGWLMSDGWQVYRHLPQRLRCWAHLTRKAQGLIDSYDHDAQAFGRQVQSAFETLMGAIHAAREGPPVDLRHIHAKLLAELHAACVRRLGHRHAKTRALAVELWNDWDAIFRVLDNPQWPITNNDAERALRHWVIARRIMMGTRCEAGSRTFTLLASVIETCRKRGHAPWHYLAGVIAERRAGRAATPLPTPMPGL</sequence>
<accession>A0A6N8EH93</accession>
<comment type="caution">
    <text evidence="3">The sequence shown here is derived from an EMBL/GenBank/DDBJ whole genome shotgun (WGS) entry which is preliminary data.</text>
</comment>
<feature type="region of interest" description="Disordered" evidence="1">
    <location>
        <begin position="40"/>
        <end position="128"/>
    </location>
</feature>
<evidence type="ECO:0000259" key="2">
    <source>
        <dbReference type="Pfam" id="PF03050"/>
    </source>
</evidence>
<keyword evidence="4" id="KW-1185">Reference proteome</keyword>
<dbReference type="Pfam" id="PF03050">
    <property type="entry name" value="DDE_Tnp_IS66"/>
    <property type="match status" value="1"/>
</dbReference>
<evidence type="ECO:0000313" key="3">
    <source>
        <dbReference type="EMBL" id="MTW22991.1"/>
    </source>
</evidence>
<proteinExistence type="predicted"/>
<dbReference type="NCBIfam" id="NF033517">
    <property type="entry name" value="transpos_IS66"/>
    <property type="match status" value="1"/>
</dbReference>
<feature type="compositionally biased region" description="Acidic residues" evidence="1">
    <location>
        <begin position="72"/>
        <end position="86"/>
    </location>
</feature>
<dbReference type="OrthoDB" id="9800877at2"/>
<dbReference type="EMBL" id="WNKT01000062">
    <property type="protein sequence ID" value="MTW22991.1"/>
    <property type="molecule type" value="Genomic_DNA"/>
</dbReference>
<protein>
    <submittedName>
        <fullName evidence="3">IS66 family transposase</fullName>
    </submittedName>
</protein>
<reference evidence="3 4" key="1">
    <citation type="submission" date="2019-11" db="EMBL/GenBank/DDBJ databases">
        <title>Whole-genome sequence of the anaerobic purple sulfur bacterium Allochromatium palmeri DSM 15591.</title>
        <authorList>
            <person name="Kyndt J.A."/>
            <person name="Meyer T.E."/>
        </authorList>
    </citation>
    <scope>NUCLEOTIDE SEQUENCE [LARGE SCALE GENOMIC DNA]</scope>
    <source>
        <strain evidence="3 4">DSM 15591</strain>
    </source>
</reference>
<dbReference type="PANTHER" id="PTHR33678:SF2">
    <property type="match status" value="1"/>
</dbReference>
<dbReference type="InterPro" id="IPR004291">
    <property type="entry name" value="Transposase_IS66_central"/>
</dbReference>
<evidence type="ECO:0000313" key="4">
    <source>
        <dbReference type="Proteomes" id="UP000434044"/>
    </source>
</evidence>
<dbReference type="Proteomes" id="UP000434044">
    <property type="component" value="Unassembled WGS sequence"/>
</dbReference>
<feature type="compositionally biased region" description="Low complexity" evidence="1">
    <location>
        <begin position="46"/>
        <end position="62"/>
    </location>
</feature>
<gene>
    <name evidence="3" type="ORF">GJ668_18230</name>
</gene>
<dbReference type="AlphaFoldDB" id="A0A6N8EH93"/>
<feature type="domain" description="Transposase IS66 central" evidence="2">
    <location>
        <begin position="224"/>
        <end position="484"/>
    </location>
</feature>
<evidence type="ECO:0000256" key="1">
    <source>
        <dbReference type="SAM" id="MobiDB-lite"/>
    </source>
</evidence>
<organism evidence="3 4">
    <name type="scientific">Allochromatium palmeri</name>
    <dbReference type="NCBI Taxonomy" id="231048"/>
    <lineage>
        <taxon>Bacteria</taxon>
        <taxon>Pseudomonadati</taxon>
        <taxon>Pseudomonadota</taxon>
        <taxon>Gammaproteobacteria</taxon>
        <taxon>Chromatiales</taxon>
        <taxon>Chromatiaceae</taxon>
        <taxon>Allochromatium</taxon>
    </lineage>
</organism>
<dbReference type="InterPro" id="IPR052344">
    <property type="entry name" value="Transposase-related"/>
</dbReference>